<dbReference type="GO" id="GO:0016787">
    <property type="term" value="F:hydrolase activity"/>
    <property type="evidence" value="ECO:0007669"/>
    <property type="project" value="UniProtKB-KW"/>
</dbReference>
<dbReference type="SUPFAM" id="SSF53474">
    <property type="entry name" value="alpha/beta-Hydrolases"/>
    <property type="match status" value="1"/>
</dbReference>
<accession>A0ABP9P1X4</accession>
<dbReference type="InterPro" id="IPR029058">
    <property type="entry name" value="AB_hydrolase_fold"/>
</dbReference>
<dbReference type="Pfam" id="PF12697">
    <property type="entry name" value="Abhydrolase_6"/>
    <property type="match status" value="1"/>
</dbReference>
<dbReference type="Gene3D" id="3.40.50.1820">
    <property type="entry name" value="alpha/beta hydrolase"/>
    <property type="match status" value="1"/>
</dbReference>
<evidence type="ECO:0000313" key="3">
    <source>
        <dbReference type="Proteomes" id="UP001500804"/>
    </source>
</evidence>
<keyword evidence="3" id="KW-1185">Reference proteome</keyword>
<evidence type="ECO:0000313" key="2">
    <source>
        <dbReference type="EMBL" id="GAA5138845.1"/>
    </source>
</evidence>
<organism evidence="2 3">
    <name type="scientific">Pseudonocardia adelaidensis</name>
    <dbReference type="NCBI Taxonomy" id="648754"/>
    <lineage>
        <taxon>Bacteria</taxon>
        <taxon>Bacillati</taxon>
        <taxon>Actinomycetota</taxon>
        <taxon>Actinomycetes</taxon>
        <taxon>Pseudonocardiales</taxon>
        <taxon>Pseudonocardiaceae</taxon>
        <taxon>Pseudonocardia</taxon>
    </lineage>
</organism>
<comment type="caution">
    <text evidence="2">The sequence shown here is derived from an EMBL/GenBank/DDBJ whole genome shotgun (WGS) entry which is preliminary data.</text>
</comment>
<keyword evidence="2" id="KW-0378">Hydrolase</keyword>
<name>A0ABP9P1X4_9PSEU</name>
<dbReference type="EMBL" id="BAABJO010000042">
    <property type="protein sequence ID" value="GAA5138845.1"/>
    <property type="molecule type" value="Genomic_DNA"/>
</dbReference>
<dbReference type="InterPro" id="IPR052897">
    <property type="entry name" value="Sec-Metab_Biosynth_Hydrolase"/>
</dbReference>
<reference evidence="3" key="1">
    <citation type="journal article" date="2019" name="Int. J. Syst. Evol. Microbiol.">
        <title>The Global Catalogue of Microorganisms (GCM) 10K type strain sequencing project: providing services to taxonomists for standard genome sequencing and annotation.</title>
        <authorList>
            <consortium name="The Broad Institute Genomics Platform"/>
            <consortium name="The Broad Institute Genome Sequencing Center for Infectious Disease"/>
            <person name="Wu L."/>
            <person name="Ma J."/>
        </authorList>
    </citation>
    <scope>NUCLEOTIDE SEQUENCE [LARGE SCALE GENOMIC DNA]</scope>
    <source>
        <strain evidence="3">JCM 18302</strain>
    </source>
</reference>
<dbReference type="PANTHER" id="PTHR37017:SF11">
    <property type="entry name" value="ESTERASE_LIPASE_THIOESTERASE DOMAIN-CONTAINING PROTEIN"/>
    <property type="match status" value="1"/>
</dbReference>
<evidence type="ECO:0000259" key="1">
    <source>
        <dbReference type="Pfam" id="PF12697"/>
    </source>
</evidence>
<gene>
    <name evidence="2" type="ORF">GCM10023320_73890</name>
</gene>
<proteinExistence type="predicted"/>
<dbReference type="RefSeq" id="WP_345611805.1">
    <property type="nucleotide sequence ID" value="NZ_BAABJO010000042.1"/>
</dbReference>
<dbReference type="PANTHER" id="PTHR37017">
    <property type="entry name" value="AB HYDROLASE-1 DOMAIN-CONTAINING PROTEIN-RELATED"/>
    <property type="match status" value="1"/>
</dbReference>
<feature type="domain" description="AB hydrolase-1" evidence="1">
    <location>
        <begin position="4"/>
        <end position="220"/>
    </location>
</feature>
<dbReference type="Proteomes" id="UP001500804">
    <property type="component" value="Unassembled WGS sequence"/>
</dbReference>
<sequence>MTTFVLVPGAGGQAWYWHRLVPELAARGHEAIAVDLPAADDRAGFAEYADVVVAAIADRSAGLVLVGQSLGGFTVPLVARRVPVDGIVLLNAMVPKPGESAGEWWEATGQAAARAAYAEREGRSAEGFDPLVDFFHDVPQDVAEVGLAGDVPQSGAPFEEPWPLPAWPDVPTRFLQGREDRFFPLEFQRRVVAERLPGVAVEELPGGHLLALSRPVELATALMSVT</sequence>
<protein>
    <submittedName>
        <fullName evidence="2">Alpha/beta fold hydrolase</fullName>
    </submittedName>
</protein>
<dbReference type="InterPro" id="IPR000073">
    <property type="entry name" value="AB_hydrolase_1"/>
</dbReference>